<dbReference type="AlphaFoldDB" id="A0A2D4MFU9"/>
<proteinExistence type="predicted"/>
<organism evidence="1">
    <name type="scientific">Micrurus spixii</name>
    <name type="common">Amazon coral snake</name>
    <dbReference type="NCBI Taxonomy" id="129469"/>
    <lineage>
        <taxon>Eukaryota</taxon>
        <taxon>Metazoa</taxon>
        <taxon>Chordata</taxon>
        <taxon>Craniata</taxon>
        <taxon>Vertebrata</taxon>
        <taxon>Euteleostomi</taxon>
        <taxon>Lepidosauria</taxon>
        <taxon>Squamata</taxon>
        <taxon>Bifurcata</taxon>
        <taxon>Unidentata</taxon>
        <taxon>Episquamata</taxon>
        <taxon>Toxicofera</taxon>
        <taxon>Serpentes</taxon>
        <taxon>Colubroidea</taxon>
        <taxon>Elapidae</taxon>
        <taxon>Elapinae</taxon>
        <taxon>Micrurus</taxon>
    </lineage>
</organism>
<reference evidence="1" key="1">
    <citation type="submission" date="2017-07" db="EMBL/GenBank/DDBJ databases">
        <authorList>
            <person name="Mikheyev A."/>
            <person name="Grau M."/>
        </authorList>
    </citation>
    <scope>NUCLEOTIDE SEQUENCE</scope>
    <source>
        <tissue evidence="1">Venom_gland</tissue>
    </source>
</reference>
<protein>
    <submittedName>
        <fullName evidence="1">Uncharacterized protein</fullName>
    </submittedName>
</protein>
<dbReference type="EMBL" id="IACM01098844">
    <property type="protein sequence ID" value="LAB32272.1"/>
    <property type="molecule type" value="Transcribed_RNA"/>
</dbReference>
<name>A0A2D4MFU9_9SAUR</name>
<accession>A0A2D4MFU9</accession>
<reference evidence="1" key="2">
    <citation type="submission" date="2017-11" db="EMBL/GenBank/DDBJ databases">
        <title>Coralsnake Venomics: Analyses of Venom Gland Transcriptomes and Proteomes of Six Brazilian Taxa.</title>
        <authorList>
            <person name="Aird S.D."/>
            <person name="Jorge da Silva N."/>
            <person name="Qiu L."/>
            <person name="Villar-Briones A."/>
            <person name="Aparecida-Saddi V."/>
            <person name="Campos-Telles M.P."/>
            <person name="Grau M."/>
            <person name="Mikheyev A.S."/>
        </authorList>
    </citation>
    <scope>NUCLEOTIDE SEQUENCE</scope>
    <source>
        <tissue evidence="1">Venom_gland</tissue>
    </source>
</reference>
<sequence>MARRFNSCLELMRKIAVRLNEIIILCMIKKAACWGLPIANTKYPNEYPAETTYQHEEDTFKGYAAGTGVPVSSPCTGYLKGLLWEFYLVKQGLEVIITGVY</sequence>
<evidence type="ECO:0000313" key="1">
    <source>
        <dbReference type="EMBL" id="LAB32272.1"/>
    </source>
</evidence>